<dbReference type="EMBL" id="VZAH01000030">
    <property type="protein sequence ID" value="MQP13387.1"/>
    <property type="molecule type" value="Genomic_DNA"/>
</dbReference>
<dbReference type="AlphaFoldDB" id="A0A6G1VIR0"/>
<accession>A0A6G1VIR0</accession>
<evidence type="ECO:0000313" key="1">
    <source>
        <dbReference type="EMBL" id="MQP13387.1"/>
    </source>
</evidence>
<name>A0A6G1VIR0_9BACT</name>
<organism evidence="1 2">
    <name type="scientific">Segatella copri</name>
    <dbReference type="NCBI Taxonomy" id="165179"/>
    <lineage>
        <taxon>Bacteria</taxon>
        <taxon>Pseudomonadati</taxon>
        <taxon>Bacteroidota</taxon>
        <taxon>Bacteroidia</taxon>
        <taxon>Bacteroidales</taxon>
        <taxon>Prevotellaceae</taxon>
        <taxon>Segatella</taxon>
    </lineage>
</organism>
<comment type="caution">
    <text evidence="1">The sequence shown here is derived from an EMBL/GenBank/DDBJ whole genome shotgun (WGS) entry which is preliminary data.</text>
</comment>
<evidence type="ECO:0000313" key="2">
    <source>
        <dbReference type="Proteomes" id="UP000477980"/>
    </source>
</evidence>
<dbReference type="Proteomes" id="UP000477980">
    <property type="component" value="Unassembled WGS sequence"/>
</dbReference>
<proteinExistence type="predicted"/>
<reference evidence="1 2" key="1">
    <citation type="submission" date="2019-09" db="EMBL/GenBank/DDBJ databases">
        <title>Distinct polysaccharide growth profiles of human intestinal Prevotella copri isolates.</title>
        <authorList>
            <person name="Fehlner-Peach H."/>
            <person name="Magnabosco C."/>
            <person name="Raghavan V."/>
            <person name="Scher J.U."/>
            <person name="Tett A."/>
            <person name="Cox L.M."/>
            <person name="Gottsegen C."/>
            <person name="Watters A."/>
            <person name="Wiltshire- Gordon J.D."/>
            <person name="Segata N."/>
            <person name="Bonneau R."/>
            <person name="Littman D.R."/>
        </authorList>
    </citation>
    <scope>NUCLEOTIDE SEQUENCE [LARGE SCALE GENOMIC DNA]</scope>
    <source>
        <strain evidence="2">iAA917</strain>
    </source>
</reference>
<sequence>MNDNFLAGYLAEKEVRKCPKISLKERSTVYLLNFVPPMDCVAYQVDDNIIKGADKDKCDKLVVATTDTDEKVSVFVELKGSDVAHAVKQLDATLSFPLFARNRTKWMKARIVANKIPANTGRSVVERAKVDFRRKYNCELICLKSGQPDFLRQDKLK</sequence>
<protein>
    <submittedName>
        <fullName evidence="1">Uncharacterized protein</fullName>
    </submittedName>
</protein>
<gene>
    <name evidence="1" type="ORF">F7D25_02935</name>
</gene>